<name>A0A6L8LJJ9_9RHOB</name>
<dbReference type="CDD" id="cd00093">
    <property type="entry name" value="HTH_XRE"/>
    <property type="match status" value="1"/>
</dbReference>
<dbReference type="RefSeq" id="WP_160972339.1">
    <property type="nucleotide sequence ID" value="NZ_WWEN01000002.1"/>
</dbReference>
<dbReference type="AlphaFoldDB" id="A0A6L8LJJ9"/>
<organism evidence="5 6">
    <name type="scientific">Thalassovita mangrovi</name>
    <dbReference type="NCBI Taxonomy" id="2692236"/>
    <lineage>
        <taxon>Bacteria</taxon>
        <taxon>Pseudomonadati</taxon>
        <taxon>Pseudomonadota</taxon>
        <taxon>Alphaproteobacteria</taxon>
        <taxon>Rhodobacterales</taxon>
        <taxon>Roseobacteraceae</taxon>
        <taxon>Thalassovita</taxon>
    </lineage>
</organism>
<feature type="domain" description="HTH cro/C1-type" evidence="4">
    <location>
        <begin position="11"/>
        <end position="65"/>
    </location>
</feature>
<dbReference type="InterPro" id="IPR010982">
    <property type="entry name" value="Lambda_DNA-bd_dom_sf"/>
</dbReference>
<evidence type="ECO:0000259" key="4">
    <source>
        <dbReference type="PROSITE" id="PS50943"/>
    </source>
</evidence>
<dbReference type="Pfam" id="PF09856">
    <property type="entry name" value="ScfRs"/>
    <property type="match status" value="1"/>
</dbReference>
<proteinExistence type="predicted"/>
<protein>
    <submittedName>
        <fullName evidence="5">Helix-turn-helix domain-containing protein</fullName>
    </submittedName>
</protein>
<evidence type="ECO:0000256" key="3">
    <source>
        <dbReference type="ARBA" id="ARBA00023163"/>
    </source>
</evidence>
<dbReference type="PROSITE" id="PS50943">
    <property type="entry name" value="HTH_CROC1"/>
    <property type="match status" value="1"/>
</dbReference>
<dbReference type="GO" id="GO:0005829">
    <property type="term" value="C:cytosol"/>
    <property type="evidence" value="ECO:0007669"/>
    <property type="project" value="TreeGrafter"/>
</dbReference>
<keyword evidence="2" id="KW-0238">DNA-binding</keyword>
<dbReference type="InterPro" id="IPR018653">
    <property type="entry name" value="ScfR_C"/>
</dbReference>
<evidence type="ECO:0000256" key="2">
    <source>
        <dbReference type="ARBA" id="ARBA00023125"/>
    </source>
</evidence>
<evidence type="ECO:0000313" key="6">
    <source>
        <dbReference type="Proteomes" id="UP000479043"/>
    </source>
</evidence>
<gene>
    <name evidence="5" type="ORF">GR167_05040</name>
</gene>
<sequence length="436" mass="47116">MPQRQLTGTRIRERRLMQGLRQADLAKKAGISASYLNLIEHNRRRIGGKLLLSLADALGVEPSALTEGAEAALIATLGEARAAGEIAATDSEPPEDFAGRFPGWAELLVRRHRRVLELERIVETLTDRLTHDPHLAAALHEVLSTVTAIRSTAGILADTPELEREWRDRFQRNINEDAKRLAESAQTLVSYLDEGGEEETGLAAPQDELDAFLTDAGFHFEALETGGAGEIDGVLQESERLQSAASRALARQYLQRYAEDAAALPLADTLAALPGTGADPAALARRFGVSVAQAMRRIAALPPARGVPAVGMVSCDASGTLVFRKPVEGFALPRFGAACPKWPLFQALSRPLLPIRRLVQQDMRGRDAFLAYAIAEPVSAPDFGHAPLFQAHMLLVPPGPSDQDRDGIDGLGVNCRICPREGCDGRREPSILTDGF</sequence>
<dbReference type="SUPFAM" id="SSF47413">
    <property type="entry name" value="lambda repressor-like DNA-binding domains"/>
    <property type="match status" value="1"/>
</dbReference>
<evidence type="ECO:0000256" key="1">
    <source>
        <dbReference type="ARBA" id="ARBA00023015"/>
    </source>
</evidence>
<dbReference type="PANTHER" id="PTHR46797">
    <property type="entry name" value="HTH-TYPE TRANSCRIPTIONAL REGULATOR"/>
    <property type="match status" value="1"/>
</dbReference>
<dbReference type="EMBL" id="WWEN01000002">
    <property type="protein sequence ID" value="MYM54660.1"/>
    <property type="molecule type" value="Genomic_DNA"/>
</dbReference>
<dbReference type="InterPro" id="IPR050807">
    <property type="entry name" value="TransReg_Diox_bact_type"/>
</dbReference>
<evidence type="ECO:0000313" key="5">
    <source>
        <dbReference type="EMBL" id="MYM54660.1"/>
    </source>
</evidence>
<dbReference type="Gene3D" id="1.10.260.40">
    <property type="entry name" value="lambda repressor-like DNA-binding domains"/>
    <property type="match status" value="1"/>
</dbReference>
<dbReference type="Pfam" id="PF01381">
    <property type="entry name" value="HTH_3"/>
    <property type="match status" value="1"/>
</dbReference>
<dbReference type="PANTHER" id="PTHR46797:SF23">
    <property type="entry name" value="HTH-TYPE TRANSCRIPTIONAL REGULATOR SUTR"/>
    <property type="match status" value="1"/>
</dbReference>
<comment type="caution">
    <text evidence="5">The sequence shown here is derived from an EMBL/GenBank/DDBJ whole genome shotgun (WGS) entry which is preliminary data.</text>
</comment>
<keyword evidence="3" id="KW-0804">Transcription</keyword>
<dbReference type="Proteomes" id="UP000479043">
    <property type="component" value="Unassembled WGS sequence"/>
</dbReference>
<dbReference type="GO" id="GO:0003700">
    <property type="term" value="F:DNA-binding transcription factor activity"/>
    <property type="evidence" value="ECO:0007669"/>
    <property type="project" value="TreeGrafter"/>
</dbReference>
<reference evidence="5 6" key="1">
    <citation type="submission" date="2020-01" db="EMBL/GenBank/DDBJ databases">
        <authorList>
            <person name="Chen S."/>
        </authorList>
    </citation>
    <scope>NUCLEOTIDE SEQUENCE [LARGE SCALE GENOMIC DNA]</scope>
    <source>
        <strain evidence="5 6">GS-10</strain>
    </source>
</reference>
<keyword evidence="6" id="KW-1185">Reference proteome</keyword>
<dbReference type="SMART" id="SM00530">
    <property type="entry name" value="HTH_XRE"/>
    <property type="match status" value="1"/>
</dbReference>
<dbReference type="InterPro" id="IPR001387">
    <property type="entry name" value="Cro/C1-type_HTH"/>
</dbReference>
<keyword evidence="1" id="KW-0805">Transcription regulation</keyword>
<dbReference type="GO" id="GO:0003677">
    <property type="term" value="F:DNA binding"/>
    <property type="evidence" value="ECO:0007669"/>
    <property type="project" value="UniProtKB-KW"/>
</dbReference>
<accession>A0A6L8LJJ9</accession>